<comment type="caution">
    <text evidence="1">The sequence shown here is derived from an EMBL/GenBank/DDBJ whole genome shotgun (WGS) entry which is preliminary data.</text>
</comment>
<dbReference type="SUPFAM" id="SSF48371">
    <property type="entry name" value="ARM repeat"/>
    <property type="match status" value="1"/>
</dbReference>
<evidence type="ECO:0008006" key="3">
    <source>
        <dbReference type="Google" id="ProtNLM"/>
    </source>
</evidence>
<organism evidence="1 2">
    <name type="scientific">Tritrichomonas musculus</name>
    <dbReference type="NCBI Taxonomy" id="1915356"/>
    <lineage>
        <taxon>Eukaryota</taxon>
        <taxon>Metamonada</taxon>
        <taxon>Parabasalia</taxon>
        <taxon>Tritrichomonadida</taxon>
        <taxon>Tritrichomonadidae</taxon>
        <taxon>Tritrichomonas</taxon>
    </lineage>
</organism>
<name>A0ABR2KSG8_9EUKA</name>
<dbReference type="Proteomes" id="UP001470230">
    <property type="component" value="Unassembled WGS sequence"/>
</dbReference>
<dbReference type="Gene3D" id="1.25.10.10">
    <property type="entry name" value="Leucine-rich Repeat Variant"/>
    <property type="match status" value="1"/>
</dbReference>
<reference evidence="1 2" key="1">
    <citation type="submission" date="2024-04" db="EMBL/GenBank/DDBJ databases">
        <title>Tritrichomonas musculus Genome.</title>
        <authorList>
            <person name="Alves-Ferreira E."/>
            <person name="Grigg M."/>
            <person name="Lorenzi H."/>
            <person name="Galac M."/>
        </authorList>
    </citation>
    <scope>NUCLEOTIDE SEQUENCE [LARGE SCALE GENOMIC DNA]</scope>
    <source>
        <strain evidence="1 2">EAF2021</strain>
    </source>
</reference>
<dbReference type="EMBL" id="JAPFFF010000003">
    <property type="protein sequence ID" value="KAK8894084.1"/>
    <property type="molecule type" value="Genomic_DNA"/>
</dbReference>
<accession>A0ABR2KSG8</accession>
<sequence length="1044" mass="121666">MNINQQIEHVINEILSGGDNHMEAVNIYTGMIEQSPFDVTNYHFQYILQNLQNNNAVRKGFTLLYQILKKPEIYTFYTPEQNSFIQTKLLELLLTPHFDESNRNYLLDIIEIAQKNYNNAHLAENSEFGWVSVFQFCINISLLDDKAISSLGIELISRFIRYGTLIVSNNVQIIHEIIQKVLMSEENFFPQIISTLNLISECFNEEISFKQYAPNVVHFIQLVQPEISKELIISIYRFKVDFFSEVFSSFINIISSLLANTQYPIDTKYCILDVFQLFFFSERQAQKFTSPEIYTPIIQSISILFTKIESDEDLSLIEQTKLLLGEISNKLESEQFDNCCLSIATDFLKKEDWKFRFSGLSIFSSILYYIEEEDLIKMTPLALKYIEDSANLCRKTVYKIIKKVSKKRQRTFASEFQQAFFSLLLESIPKESSPDIVIYSFKVLSCLCENSGSEILEQYYTQILQLCSIYSNENSIPLQVSIINCIRCLCKSMMEHLSDSYPLIKQYITNMSTIEIPIIRYSVIYAIPQVCKIISSNSEKVKMAEFGLNLFIASDFTLLYSEEQQLLLFSSFRKLIKIIDFKNIEIFQHIIISLIKMASQQIELQIVSDNTDQSLIPKGMIILRSQNFDHKICLYSHEKCREVCNAFINLTKLIEKFPELFISVIDKLFEIIIQSTKQFSLKIFYSSNQIPNSSLSCLDMLIEKADLINVSYQQLLTVLNELIPDLIIKQIINFLKNIINKFNDPGLIQPSIDIMMKYLGAIKDDIKDCNKKFNEIKNNSNSEEQMDFIKNLYIESREKENLIARFFSFLIEKFPAILNEEFIAYLRSLFIDETGKVYLSFLIIETEIQILTTKQYDSILSNCGNYINELGKECLYTLELIQKIINSTDDPQILMQTYNLVFDVLNFELSDFDEYPYLRNKSVYLIVILFQKFPPSTNDEALTSFIDLLPIDDDNCKIIHRCFASFLQQKPEFFVNEENLFLTLEIIAKICKGHTIDEETRLIFKQFIQLLLSQEQDNMLIQNNLNELNKCFITRLRSFANYAP</sequence>
<protein>
    <recommendedName>
        <fullName evidence="3">Importin N-terminal domain-containing protein</fullName>
    </recommendedName>
</protein>
<dbReference type="InterPro" id="IPR016024">
    <property type="entry name" value="ARM-type_fold"/>
</dbReference>
<dbReference type="InterPro" id="IPR011989">
    <property type="entry name" value="ARM-like"/>
</dbReference>
<evidence type="ECO:0000313" key="2">
    <source>
        <dbReference type="Proteomes" id="UP001470230"/>
    </source>
</evidence>
<evidence type="ECO:0000313" key="1">
    <source>
        <dbReference type="EMBL" id="KAK8894084.1"/>
    </source>
</evidence>
<keyword evidence="2" id="KW-1185">Reference proteome</keyword>
<proteinExistence type="predicted"/>
<gene>
    <name evidence="1" type="ORF">M9Y10_022516</name>
</gene>